<dbReference type="PRINTS" id="PR00463">
    <property type="entry name" value="EP450I"/>
</dbReference>
<evidence type="ECO:0000313" key="9">
    <source>
        <dbReference type="Proteomes" id="UP000325902"/>
    </source>
</evidence>
<comment type="similarity">
    <text evidence="2 7">Belongs to the cytochrome P450 family.</text>
</comment>
<dbReference type="PANTHER" id="PTHR24305:SF210">
    <property type="entry name" value="CYTOCHROME P450 MONOOXYGENASE ASQL-RELATED"/>
    <property type="match status" value="1"/>
</dbReference>
<evidence type="ECO:0000313" key="8">
    <source>
        <dbReference type="EMBL" id="KAB2577288.1"/>
    </source>
</evidence>
<evidence type="ECO:0000256" key="4">
    <source>
        <dbReference type="ARBA" id="ARBA00022723"/>
    </source>
</evidence>
<evidence type="ECO:0000256" key="6">
    <source>
        <dbReference type="PIRSR" id="PIRSR602401-1"/>
    </source>
</evidence>
<organism evidence="8 9">
    <name type="scientific">Lasiodiplodia theobromae</name>
    <dbReference type="NCBI Taxonomy" id="45133"/>
    <lineage>
        <taxon>Eukaryota</taxon>
        <taxon>Fungi</taxon>
        <taxon>Dikarya</taxon>
        <taxon>Ascomycota</taxon>
        <taxon>Pezizomycotina</taxon>
        <taxon>Dothideomycetes</taxon>
        <taxon>Dothideomycetes incertae sedis</taxon>
        <taxon>Botryosphaeriales</taxon>
        <taxon>Botryosphaeriaceae</taxon>
        <taxon>Lasiodiplodia</taxon>
    </lineage>
</organism>
<evidence type="ECO:0000256" key="7">
    <source>
        <dbReference type="RuleBase" id="RU000461"/>
    </source>
</evidence>
<accession>A0A5N5DHE7</accession>
<dbReference type="GO" id="GO:0004497">
    <property type="term" value="F:monooxygenase activity"/>
    <property type="evidence" value="ECO:0007669"/>
    <property type="project" value="UniProtKB-KW"/>
</dbReference>
<dbReference type="PANTHER" id="PTHR24305">
    <property type="entry name" value="CYTOCHROME P450"/>
    <property type="match status" value="1"/>
</dbReference>
<evidence type="ECO:0000256" key="5">
    <source>
        <dbReference type="ARBA" id="ARBA00023004"/>
    </source>
</evidence>
<keyword evidence="5 6" id="KW-0408">Iron</keyword>
<feature type="binding site" description="axial binding residue" evidence="6">
    <location>
        <position position="368"/>
    </location>
    <ligand>
        <name>heme</name>
        <dbReference type="ChEBI" id="CHEBI:30413"/>
    </ligand>
    <ligandPart>
        <name>Fe</name>
        <dbReference type="ChEBI" id="CHEBI:18248"/>
    </ligandPart>
</feature>
<dbReference type="PRINTS" id="PR00385">
    <property type="entry name" value="P450"/>
</dbReference>
<dbReference type="GO" id="GO:0020037">
    <property type="term" value="F:heme binding"/>
    <property type="evidence" value="ECO:0007669"/>
    <property type="project" value="InterPro"/>
</dbReference>
<dbReference type="OrthoDB" id="1470350at2759"/>
<keyword evidence="7" id="KW-0503">Monooxygenase</keyword>
<comment type="caution">
    <text evidence="8">The sequence shown here is derived from an EMBL/GenBank/DDBJ whole genome shotgun (WGS) entry which is preliminary data.</text>
</comment>
<gene>
    <name evidence="8" type="primary">aflG_4</name>
    <name evidence="8" type="ORF">DBV05_g4042</name>
</gene>
<dbReference type="SUPFAM" id="SSF48264">
    <property type="entry name" value="Cytochrome P450"/>
    <property type="match status" value="1"/>
</dbReference>
<keyword evidence="3 6" id="KW-0349">Heme</keyword>
<dbReference type="Proteomes" id="UP000325902">
    <property type="component" value="Unassembled WGS sequence"/>
</dbReference>
<reference evidence="8 9" key="1">
    <citation type="journal article" date="2019" name="Sci. Rep.">
        <title>A multi-omics analysis of the grapevine pathogen Lasiodiplodia theobromae reveals that temperature affects the expression of virulence- and pathogenicity-related genes.</title>
        <authorList>
            <person name="Felix C."/>
            <person name="Meneses R."/>
            <person name="Goncalves M.F.M."/>
            <person name="Tilleman L."/>
            <person name="Duarte A.S."/>
            <person name="Jorrin-Novo J.V."/>
            <person name="Van de Peer Y."/>
            <person name="Deforce D."/>
            <person name="Van Nieuwerburgh F."/>
            <person name="Esteves A.C."/>
            <person name="Alves A."/>
        </authorList>
    </citation>
    <scope>NUCLEOTIDE SEQUENCE [LARGE SCALE GENOMIC DNA]</scope>
    <source>
        <strain evidence="8 9">LA-SOL3</strain>
    </source>
</reference>
<comment type="cofactor">
    <cofactor evidence="1 6">
        <name>heme</name>
        <dbReference type="ChEBI" id="CHEBI:30413"/>
    </cofactor>
</comment>
<evidence type="ECO:0000256" key="3">
    <source>
        <dbReference type="ARBA" id="ARBA00022617"/>
    </source>
</evidence>
<dbReference type="AlphaFoldDB" id="A0A5N5DHE7"/>
<dbReference type="EMBL" id="VCHE01000018">
    <property type="protein sequence ID" value="KAB2577288.1"/>
    <property type="molecule type" value="Genomic_DNA"/>
</dbReference>
<evidence type="ECO:0000256" key="1">
    <source>
        <dbReference type="ARBA" id="ARBA00001971"/>
    </source>
</evidence>
<dbReference type="InterPro" id="IPR017972">
    <property type="entry name" value="Cyt_P450_CS"/>
</dbReference>
<dbReference type="GO" id="GO:0016705">
    <property type="term" value="F:oxidoreductase activity, acting on paired donors, with incorporation or reduction of molecular oxygen"/>
    <property type="evidence" value="ECO:0007669"/>
    <property type="project" value="InterPro"/>
</dbReference>
<protein>
    <submittedName>
        <fullName evidence="8">Averantin hydroxylase</fullName>
    </submittedName>
</protein>
<dbReference type="Pfam" id="PF00067">
    <property type="entry name" value="p450"/>
    <property type="match status" value="1"/>
</dbReference>
<name>A0A5N5DHE7_9PEZI</name>
<dbReference type="GO" id="GO:0005506">
    <property type="term" value="F:iron ion binding"/>
    <property type="evidence" value="ECO:0007669"/>
    <property type="project" value="InterPro"/>
</dbReference>
<sequence length="422" mass="48334">MHDTYGEVVRVGPDRLSYISPQACKDIYGHRTTKRLENPKDTRSYEPEFNGADHIINVPDVAKHGELRKIFTNAFSDRALKLQEPLINKYVDRLIENMHRIFKQRLDMVVLYNSTTFDIMGELAFGESLGLLESSEYSPWVKAVFANIKVGAFSQVGLEYPLLGKLIKLCLPRSILELQKTHFQHSVDRVNRRMEKGNDQPDIWNLVLQKAGNKLSLDEMYANSSIFMMAGTETTATLLSGLTYHLLKSPDKLRIVTEEIRSLPEEELTLQNLPRLTYLSACFEEGLRCYPPVPVAPTREVAKGGNAICGQWIPEKTRVAVPNWAAYRSPLNFKDSESFIPERWLPGTGFDSDRKDVFQPFSSGPRNCLGKNLAYHEMRIILAKVLWHFDLQLCTESNNWADQKTYGLWEKPELWVQAKARH</sequence>
<dbReference type="InterPro" id="IPR001128">
    <property type="entry name" value="Cyt_P450"/>
</dbReference>
<dbReference type="InterPro" id="IPR002401">
    <property type="entry name" value="Cyt_P450_E_grp-I"/>
</dbReference>
<keyword evidence="4 6" id="KW-0479">Metal-binding</keyword>
<keyword evidence="9" id="KW-1185">Reference proteome</keyword>
<dbReference type="CDD" id="cd11058">
    <property type="entry name" value="CYP60B-like"/>
    <property type="match status" value="1"/>
</dbReference>
<keyword evidence="7" id="KW-0560">Oxidoreductase</keyword>
<evidence type="ECO:0000256" key="2">
    <source>
        <dbReference type="ARBA" id="ARBA00010617"/>
    </source>
</evidence>
<proteinExistence type="inferred from homology"/>
<dbReference type="InterPro" id="IPR050121">
    <property type="entry name" value="Cytochrome_P450_monoxygenase"/>
</dbReference>
<dbReference type="Gene3D" id="1.10.630.10">
    <property type="entry name" value="Cytochrome P450"/>
    <property type="match status" value="1"/>
</dbReference>
<dbReference type="InterPro" id="IPR036396">
    <property type="entry name" value="Cyt_P450_sf"/>
</dbReference>
<dbReference type="PROSITE" id="PS00086">
    <property type="entry name" value="CYTOCHROME_P450"/>
    <property type="match status" value="1"/>
</dbReference>